<evidence type="ECO:0000313" key="5">
    <source>
        <dbReference type="EMBL" id="ETE56884.1"/>
    </source>
</evidence>
<feature type="non-terminal residue" evidence="5">
    <location>
        <position position="56"/>
    </location>
</feature>
<sequence>MIKSLSLAPALIYSAKFALALPAWDMGIGFKIPQLYQSGALVLILTVFSSLGIAAM</sequence>
<comment type="subunit">
    <text evidence="2">Component of complex II composed of four subunits: the flavoprotein (FP) SDHA, iron-sulfur protein (IP) SDHB, and a cytochrome b560 composed of SDHC and SDHD.</text>
</comment>
<feature type="transmembrane region" description="Helical" evidence="4">
    <location>
        <begin position="36"/>
        <end position="55"/>
    </location>
</feature>
<organism evidence="5 6">
    <name type="scientific">Ophiophagus hannah</name>
    <name type="common">King cobra</name>
    <name type="synonym">Naja hannah</name>
    <dbReference type="NCBI Taxonomy" id="8665"/>
    <lineage>
        <taxon>Eukaryota</taxon>
        <taxon>Metazoa</taxon>
        <taxon>Chordata</taxon>
        <taxon>Craniata</taxon>
        <taxon>Vertebrata</taxon>
        <taxon>Euteleostomi</taxon>
        <taxon>Lepidosauria</taxon>
        <taxon>Squamata</taxon>
        <taxon>Bifurcata</taxon>
        <taxon>Unidentata</taxon>
        <taxon>Episquamata</taxon>
        <taxon>Toxicofera</taxon>
        <taxon>Serpentes</taxon>
        <taxon>Colubroidea</taxon>
        <taxon>Elapidae</taxon>
        <taxon>Elapinae</taxon>
        <taxon>Ophiophagus</taxon>
    </lineage>
</organism>
<evidence type="ECO:0000256" key="4">
    <source>
        <dbReference type="SAM" id="Phobius"/>
    </source>
</evidence>
<dbReference type="AlphaFoldDB" id="V8N3M7"/>
<evidence type="ECO:0000256" key="1">
    <source>
        <dbReference type="ARBA" id="ARBA00005163"/>
    </source>
</evidence>
<evidence type="ECO:0000313" key="6">
    <source>
        <dbReference type="Proteomes" id="UP000018936"/>
    </source>
</evidence>
<keyword evidence="4" id="KW-1133">Transmembrane helix</keyword>
<comment type="function">
    <text evidence="3">Membrane-anchoring subunit of succinate dehydrogenase (SDH) that is involved in complex II of the mitochondrial electron transport chain and is responsible for transferring electrons from succinate to ubiquinone (coenzyme Q). SDH also oxidizes malate to the non-canonical enol form of oxaloacetate, enol-oxaloacetate. Enol-oxaloacetate, which is a potent inhibitor of the succinate dehydrogenase activity, is further isomerized into keto-oxaloacetate.</text>
</comment>
<evidence type="ECO:0000256" key="3">
    <source>
        <dbReference type="ARBA" id="ARBA00045847"/>
    </source>
</evidence>
<dbReference type="InterPro" id="IPR034804">
    <property type="entry name" value="SQR/QFR_C/D"/>
</dbReference>
<dbReference type="EMBL" id="AZIM01011354">
    <property type="protein sequence ID" value="ETE56884.1"/>
    <property type="molecule type" value="Genomic_DNA"/>
</dbReference>
<dbReference type="OrthoDB" id="588261at2759"/>
<accession>V8N3M7</accession>
<comment type="pathway">
    <text evidence="1">Carbohydrate metabolism; tricarboxylic acid cycle.</text>
</comment>
<keyword evidence="4" id="KW-0812">Transmembrane</keyword>
<reference evidence="5 6" key="1">
    <citation type="journal article" date="2013" name="Proc. Natl. Acad. Sci. U.S.A.">
        <title>The king cobra genome reveals dynamic gene evolution and adaptation in the snake venom system.</title>
        <authorList>
            <person name="Vonk F.J."/>
            <person name="Casewell N.R."/>
            <person name="Henkel C.V."/>
            <person name="Heimberg A.M."/>
            <person name="Jansen H.J."/>
            <person name="McCleary R.J."/>
            <person name="Kerkkamp H.M."/>
            <person name="Vos R.A."/>
            <person name="Guerreiro I."/>
            <person name="Calvete J.J."/>
            <person name="Wuster W."/>
            <person name="Woods A.E."/>
            <person name="Logan J.M."/>
            <person name="Harrison R.A."/>
            <person name="Castoe T.A."/>
            <person name="de Koning A.P."/>
            <person name="Pollock D.D."/>
            <person name="Yandell M."/>
            <person name="Calderon D."/>
            <person name="Renjifo C."/>
            <person name="Currier R.B."/>
            <person name="Salgado D."/>
            <person name="Pla D."/>
            <person name="Sanz L."/>
            <person name="Hyder A.S."/>
            <person name="Ribeiro J.M."/>
            <person name="Arntzen J.W."/>
            <person name="van den Thillart G.E."/>
            <person name="Boetzer M."/>
            <person name="Pirovano W."/>
            <person name="Dirks R.P."/>
            <person name="Spaink H.P."/>
            <person name="Duboule D."/>
            <person name="McGlinn E."/>
            <person name="Kini R.M."/>
            <person name="Richardson M.K."/>
        </authorList>
    </citation>
    <scope>NUCLEOTIDE SEQUENCE</scope>
    <source>
        <tissue evidence="5">Blood</tissue>
    </source>
</reference>
<comment type="caution">
    <text evidence="5">The sequence shown here is derived from an EMBL/GenBank/DDBJ whole genome shotgun (WGS) entry which is preliminary data.</text>
</comment>
<protein>
    <submittedName>
        <fullName evidence="5">Succinate dehydrogenase cytochrome subunit</fullName>
    </submittedName>
</protein>
<proteinExistence type="predicted"/>
<gene>
    <name evidence="5" type="primary">SDHC</name>
    <name evidence="5" type="ORF">L345_17404</name>
</gene>
<evidence type="ECO:0000256" key="2">
    <source>
        <dbReference type="ARBA" id="ARBA00011758"/>
    </source>
</evidence>
<keyword evidence="6" id="KW-1185">Reference proteome</keyword>
<keyword evidence="4" id="KW-0472">Membrane</keyword>
<dbReference type="Gene3D" id="1.20.1300.10">
    <property type="entry name" value="Fumarate reductase/succinate dehydrogenase, transmembrane subunit"/>
    <property type="match status" value="1"/>
</dbReference>
<dbReference type="GO" id="GO:0016020">
    <property type="term" value="C:membrane"/>
    <property type="evidence" value="ECO:0007669"/>
    <property type="project" value="InterPro"/>
</dbReference>
<name>V8N3M7_OPHHA</name>
<dbReference type="Proteomes" id="UP000018936">
    <property type="component" value="Unassembled WGS sequence"/>
</dbReference>